<gene>
    <name evidence="1" type="ORF">Taro_030360</name>
</gene>
<evidence type="ECO:0000313" key="1">
    <source>
        <dbReference type="EMBL" id="MQL97665.1"/>
    </source>
</evidence>
<organism evidence="1 2">
    <name type="scientific">Colocasia esculenta</name>
    <name type="common">Wild taro</name>
    <name type="synonym">Arum esculentum</name>
    <dbReference type="NCBI Taxonomy" id="4460"/>
    <lineage>
        <taxon>Eukaryota</taxon>
        <taxon>Viridiplantae</taxon>
        <taxon>Streptophyta</taxon>
        <taxon>Embryophyta</taxon>
        <taxon>Tracheophyta</taxon>
        <taxon>Spermatophyta</taxon>
        <taxon>Magnoliopsida</taxon>
        <taxon>Liliopsida</taxon>
        <taxon>Araceae</taxon>
        <taxon>Aroideae</taxon>
        <taxon>Colocasieae</taxon>
        <taxon>Colocasia</taxon>
    </lineage>
</organism>
<dbReference type="AlphaFoldDB" id="A0A843VNY0"/>
<name>A0A843VNY0_COLES</name>
<dbReference type="EMBL" id="NMUH01002082">
    <property type="protein sequence ID" value="MQL97665.1"/>
    <property type="molecule type" value="Genomic_DNA"/>
</dbReference>
<keyword evidence="2" id="KW-1185">Reference proteome</keyword>
<feature type="non-terminal residue" evidence="1">
    <location>
        <position position="1"/>
    </location>
</feature>
<dbReference type="Proteomes" id="UP000652761">
    <property type="component" value="Unassembled WGS sequence"/>
</dbReference>
<accession>A0A843VNY0</accession>
<protein>
    <submittedName>
        <fullName evidence="1">Uncharacterized protein</fullName>
    </submittedName>
</protein>
<evidence type="ECO:0000313" key="2">
    <source>
        <dbReference type="Proteomes" id="UP000652761"/>
    </source>
</evidence>
<sequence length="80" mass="8738">MVGLGRRGHFEEFFPVQSVRIRYSVRLLSSGRARVGQMRWGSSGDSYYSPSGSTDLCVATVKIGSSVWPDGRVLGVVTLD</sequence>
<comment type="caution">
    <text evidence="1">The sequence shown here is derived from an EMBL/GenBank/DDBJ whole genome shotgun (WGS) entry which is preliminary data.</text>
</comment>
<proteinExistence type="predicted"/>
<reference evidence="1" key="1">
    <citation type="submission" date="2017-07" db="EMBL/GenBank/DDBJ databases">
        <title>Taro Niue Genome Assembly and Annotation.</title>
        <authorList>
            <person name="Atibalentja N."/>
            <person name="Keating K."/>
            <person name="Fields C.J."/>
        </authorList>
    </citation>
    <scope>NUCLEOTIDE SEQUENCE</scope>
    <source>
        <strain evidence="1">Niue_2</strain>
        <tissue evidence="1">Leaf</tissue>
    </source>
</reference>